<dbReference type="Proteomes" id="UP001176941">
    <property type="component" value="Chromosome 9"/>
</dbReference>
<accession>A0ABN9A0Q7</accession>
<evidence type="ECO:0000256" key="1">
    <source>
        <dbReference type="SAM" id="MobiDB-lite"/>
    </source>
</evidence>
<feature type="compositionally biased region" description="Polar residues" evidence="1">
    <location>
        <begin position="111"/>
        <end position="124"/>
    </location>
</feature>
<evidence type="ECO:0000313" key="2">
    <source>
        <dbReference type="EMBL" id="CAI9179554.1"/>
    </source>
</evidence>
<sequence length="124" mass="13872">MDGEPGTSLPSRLGARGHSCSWPVEVSRVSKAMNVSVAMSDTVTKTSSQDAKERPSPPAIPVFMFSFFSVTDSYYHLWGKKKVKEDRMKRQLMFPDVQFTHEQSYPEGSFPRTSLPRSPPNEGS</sequence>
<gene>
    <name evidence="2" type="ORF">MRATA1EN1_LOCUS28516</name>
</gene>
<protein>
    <submittedName>
        <fullName evidence="2">Uncharacterized protein</fullName>
    </submittedName>
</protein>
<name>A0ABN9A0Q7_RANTA</name>
<reference evidence="2" key="1">
    <citation type="submission" date="2023-04" db="EMBL/GenBank/DDBJ databases">
        <authorList>
            <consortium name="ELIXIR-Norway"/>
        </authorList>
    </citation>
    <scope>NUCLEOTIDE SEQUENCE [LARGE SCALE GENOMIC DNA]</scope>
</reference>
<dbReference type="EMBL" id="OX459945">
    <property type="protein sequence ID" value="CAI9179554.1"/>
    <property type="molecule type" value="Genomic_DNA"/>
</dbReference>
<evidence type="ECO:0000313" key="3">
    <source>
        <dbReference type="Proteomes" id="UP001176941"/>
    </source>
</evidence>
<feature type="region of interest" description="Disordered" evidence="1">
    <location>
        <begin position="103"/>
        <end position="124"/>
    </location>
</feature>
<keyword evidence="3" id="KW-1185">Reference proteome</keyword>
<proteinExistence type="predicted"/>
<organism evidence="2 3">
    <name type="scientific">Rangifer tarandus platyrhynchus</name>
    <name type="common">Svalbard reindeer</name>
    <dbReference type="NCBI Taxonomy" id="3082113"/>
    <lineage>
        <taxon>Eukaryota</taxon>
        <taxon>Metazoa</taxon>
        <taxon>Chordata</taxon>
        <taxon>Craniata</taxon>
        <taxon>Vertebrata</taxon>
        <taxon>Euteleostomi</taxon>
        <taxon>Mammalia</taxon>
        <taxon>Eutheria</taxon>
        <taxon>Laurasiatheria</taxon>
        <taxon>Artiodactyla</taxon>
        <taxon>Ruminantia</taxon>
        <taxon>Pecora</taxon>
        <taxon>Cervidae</taxon>
        <taxon>Odocoileinae</taxon>
        <taxon>Rangifer</taxon>
    </lineage>
</organism>